<evidence type="ECO:0000256" key="2">
    <source>
        <dbReference type="SAM" id="Phobius"/>
    </source>
</evidence>
<comment type="caution">
    <text evidence="3">The sequence shown here is derived from an EMBL/GenBank/DDBJ whole genome shotgun (WGS) entry which is preliminary data.</text>
</comment>
<feature type="transmembrane region" description="Helical" evidence="2">
    <location>
        <begin position="239"/>
        <end position="259"/>
    </location>
</feature>
<dbReference type="Gene3D" id="1.10.287.1490">
    <property type="match status" value="1"/>
</dbReference>
<reference evidence="3 4" key="1">
    <citation type="journal article" date="2019" name="Sci. Rep.">
        <title>Comparative genomics of chytrid fungi reveal insights into the obligate biotrophic and pathogenic lifestyle of Synchytrium endobioticum.</title>
        <authorList>
            <person name="van de Vossenberg B.T.L.H."/>
            <person name="Warris S."/>
            <person name="Nguyen H.D.T."/>
            <person name="van Gent-Pelzer M.P.E."/>
            <person name="Joly D.L."/>
            <person name="van de Geest H.C."/>
            <person name="Bonants P.J.M."/>
            <person name="Smith D.S."/>
            <person name="Levesque C.A."/>
            <person name="van der Lee T.A.J."/>
        </authorList>
    </citation>
    <scope>NUCLEOTIDE SEQUENCE [LARGE SCALE GENOMIC DNA]</scope>
    <source>
        <strain evidence="3 4">MB42</strain>
    </source>
</reference>
<keyword evidence="1" id="KW-0175">Coiled coil</keyword>
<accession>A0A507BYW1</accession>
<keyword evidence="2" id="KW-0472">Membrane</keyword>
<name>A0A507BYW1_9FUNG</name>
<gene>
    <name evidence="3" type="ORF">SeMB42_g07638</name>
</gene>
<keyword evidence="2" id="KW-0812">Transmembrane</keyword>
<sequence>MTLFSPPYLTILPPAFRTLDRKKLETMNKKVEAEIAAAAQTNAQLEALKSTLNELESQSPPSHMLKKTQDLVSKDLLDAAHVQLKESYQNQLVATKELEALKAAADASRKQVVLLKSDLIHSRAKVDAFVKDIQNWKEKCDKLTKELETLRKQRDSGAHEENTENCHQLASQLSAIKDNLLRATSERDQARASADKLSHELASLSNKVTELENDLATERHRSPAVLLLRKQPAFSIFSIHSWVYIGLSAGTAYVMYYIFTQSLEAERHVVN</sequence>
<dbReference type="AlphaFoldDB" id="A0A507BYW1"/>
<keyword evidence="2" id="KW-1133">Transmembrane helix</keyword>
<keyword evidence="4" id="KW-1185">Reference proteome</keyword>
<dbReference type="Proteomes" id="UP000317494">
    <property type="component" value="Unassembled WGS sequence"/>
</dbReference>
<evidence type="ECO:0000256" key="1">
    <source>
        <dbReference type="SAM" id="Coils"/>
    </source>
</evidence>
<dbReference type="VEuPathDB" id="FungiDB:SeMB42_g07638"/>
<protein>
    <submittedName>
        <fullName evidence="3">Uncharacterized protein</fullName>
    </submittedName>
</protein>
<organism evidence="3 4">
    <name type="scientific">Synchytrium endobioticum</name>
    <dbReference type="NCBI Taxonomy" id="286115"/>
    <lineage>
        <taxon>Eukaryota</taxon>
        <taxon>Fungi</taxon>
        <taxon>Fungi incertae sedis</taxon>
        <taxon>Chytridiomycota</taxon>
        <taxon>Chytridiomycota incertae sedis</taxon>
        <taxon>Chytridiomycetes</taxon>
        <taxon>Synchytriales</taxon>
        <taxon>Synchytriaceae</taxon>
        <taxon>Synchytrium</taxon>
    </lineage>
</organism>
<dbReference type="EMBL" id="QEAN01000578">
    <property type="protein sequence ID" value="TPX32301.1"/>
    <property type="molecule type" value="Genomic_DNA"/>
</dbReference>
<evidence type="ECO:0000313" key="3">
    <source>
        <dbReference type="EMBL" id="TPX32301.1"/>
    </source>
</evidence>
<feature type="coiled-coil region" evidence="1">
    <location>
        <begin position="126"/>
        <end position="221"/>
    </location>
</feature>
<feature type="coiled-coil region" evidence="1">
    <location>
        <begin position="21"/>
        <end position="58"/>
    </location>
</feature>
<proteinExistence type="predicted"/>
<evidence type="ECO:0000313" key="4">
    <source>
        <dbReference type="Proteomes" id="UP000317494"/>
    </source>
</evidence>